<dbReference type="InterPro" id="IPR000917">
    <property type="entry name" value="Sulfatase_N"/>
</dbReference>
<evidence type="ECO:0000259" key="4">
    <source>
        <dbReference type="Pfam" id="PF12411"/>
    </source>
</evidence>
<dbReference type="Pfam" id="PF00884">
    <property type="entry name" value="Sulfatase"/>
    <property type="match status" value="1"/>
</dbReference>
<organism evidence="5 6">
    <name type="scientific">Thalassococcus arenae</name>
    <dbReference type="NCBI Taxonomy" id="2851652"/>
    <lineage>
        <taxon>Bacteria</taxon>
        <taxon>Pseudomonadati</taxon>
        <taxon>Pseudomonadota</taxon>
        <taxon>Alphaproteobacteria</taxon>
        <taxon>Rhodobacterales</taxon>
        <taxon>Roseobacteraceae</taxon>
        <taxon>Thalassococcus</taxon>
    </lineage>
</organism>
<gene>
    <name evidence="5" type="primary">betC</name>
    <name evidence="5" type="ORF">KUH32_00400</name>
</gene>
<proteinExistence type="predicted"/>
<dbReference type="GO" id="GO:0047753">
    <property type="term" value="F:choline-sulfatase activity"/>
    <property type="evidence" value="ECO:0007669"/>
    <property type="project" value="UniProtKB-EC"/>
</dbReference>
<comment type="caution">
    <text evidence="5">The sequence shown here is derived from an EMBL/GenBank/DDBJ whole genome shotgun (WGS) entry which is preliminary data.</text>
</comment>
<keyword evidence="1" id="KW-0479">Metal-binding</keyword>
<dbReference type="Proteomes" id="UP001166293">
    <property type="component" value="Unassembled WGS sequence"/>
</dbReference>
<dbReference type="InterPro" id="IPR025863">
    <property type="entry name" value="Choline_sulf_C_dom"/>
</dbReference>
<evidence type="ECO:0000259" key="3">
    <source>
        <dbReference type="Pfam" id="PF00884"/>
    </source>
</evidence>
<evidence type="ECO:0000313" key="5">
    <source>
        <dbReference type="EMBL" id="MBV2358221.1"/>
    </source>
</evidence>
<feature type="domain" description="Choline sulfatase enzyme C-terminal" evidence="4">
    <location>
        <begin position="446"/>
        <end position="497"/>
    </location>
</feature>
<evidence type="ECO:0000256" key="2">
    <source>
        <dbReference type="ARBA" id="ARBA00022801"/>
    </source>
</evidence>
<dbReference type="PANTHER" id="PTHR45953">
    <property type="entry name" value="IDURONATE 2-SULFATASE"/>
    <property type="match status" value="1"/>
</dbReference>
<evidence type="ECO:0000256" key="1">
    <source>
        <dbReference type="ARBA" id="ARBA00022723"/>
    </source>
</evidence>
<feature type="domain" description="Sulfatase N-terminal" evidence="3">
    <location>
        <begin position="3"/>
        <end position="344"/>
    </location>
</feature>
<dbReference type="InterPro" id="IPR024607">
    <property type="entry name" value="Sulfatase_CS"/>
</dbReference>
<sequence length="501" mass="57308">MPQNILIVMVDQLNGTLFPDGPAPWLHAPHLRALADRSVRFANSYTASPLCAPGRASFMSGQLPSATRVYDNAAEFASDIPTYAHHLRRAGYQTCLSGKMHFVGPDQLHGFEERLTTDIYPADFGWTPDYRRPGERIDWWYHNMGSVTGAGVAEITNQLEYDDEVAHFARMKLYDLARGKDDRPWCLTVSFTHPHDPYVARRKYWDLYADCDHLQPEVPAMEYDAHDPHARRIFDANDWRNFTITEDDIARSRRAYFANISYLDDKIGELLTVLEETRQEAIIVFVSDHGDMLGERGLWFKMNFYEGAARVPMMIAVPGQGGRMVADPVSTIDLCPTLCALAGVDMSEVAPWTEGENLVPLMQGGRRKTPVAMEYAAEASYSPLIALRQGRWKYTNCALDPEQLFDLDADPQELANRAKDGDCRPVLEYFRRTAAERWDLEEFDAAVRESQARRHVVYQALRQGGYYPWDHQPLQRASERYMRNHMDLNVLEDSQRFPRGE</sequence>
<dbReference type="InterPro" id="IPR017785">
    <property type="entry name" value="Choline-sulfatase"/>
</dbReference>
<reference evidence="5" key="1">
    <citation type="submission" date="2021-06" db="EMBL/GenBank/DDBJ databases">
        <title>Thalassococcus sp. CAU 1522 isolated from sea sand, Republic of Korea.</title>
        <authorList>
            <person name="Kim W."/>
        </authorList>
    </citation>
    <scope>NUCLEOTIDE SEQUENCE</scope>
    <source>
        <strain evidence="5">CAU 1522</strain>
    </source>
</reference>
<dbReference type="NCBIfam" id="TIGR03417">
    <property type="entry name" value="chol_sulfatase"/>
    <property type="match status" value="1"/>
</dbReference>
<protein>
    <submittedName>
        <fullName evidence="5">Choline-sulfatase</fullName>
        <ecNumber evidence="5">3.1.6.6</ecNumber>
    </submittedName>
</protein>
<accession>A0ABS6N2I8</accession>
<dbReference type="EC" id="3.1.6.6" evidence="5"/>
<keyword evidence="2 5" id="KW-0378">Hydrolase</keyword>
<evidence type="ECO:0000313" key="6">
    <source>
        <dbReference type="Proteomes" id="UP001166293"/>
    </source>
</evidence>
<dbReference type="Pfam" id="PF12411">
    <property type="entry name" value="Choline_sulf_C"/>
    <property type="match status" value="1"/>
</dbReference>
<dbReference type="CDD" id="cd16032">
    <property type="entry name" value="choline-sulfatase"/>
    <property type="match status" value="1"/>
</dbReference>
<name>A0ABS6N2I8_9RHOB</name>
<keyword evidence="6" id="KW-1185">Reference proteome</keyword>
<dbReference type="PROSITE" id="PS00149">
    <property type="entry name" value="SULFATASE_2"/>
    <property type="match status" value="1"/>
</dbReference>
<dbReference type="RefSeq" id="WP_217776100.1">
    <property type="nucleotide sequence ID" value="NZ_JAHRWL010000001.1"/>
</dbReference>
<dbReference type="EMBL" id="JAHRWL010000001">
    <property type="protein sequence ID" value="MBV2358221.1"/>
    <property type="molecule type" value="Genomic_DNA"/>
</dbReference>
<dbReference type="PANTHER" id="PTHR45953:SF1">
    <property type="entry name" value="IDURONATE 2-SULFATASE"/>
    <property type="match status" value="1"/>
</dbReference>